<protein>
    <submittedName>
        <fullName evidence="2">Uncharacterized protein</fullName>
    </submittedName>
</protein>
<feature type="compositionally biased region" description="Low complexity" evidence="1">
    <location>
        <begin position="284"/>
        <end position="343"/>
    </location>
</feature>
<feature type="compositionally biased region" description="Basic and acidic residues" evidence="1">
    <location>
        <begin position="105"/>
        <end position="120"/>
    </location>
</feature>
<reference evidence="2 3" key="1">
    <citation type="journal article" date="2013" name="Chin. Sci. Bull.">
        <title>Genome survey uncovers the secrets of sex and lifestyle in caterpillar fungus.</title>
        <authorList>
            <person name="Hu X."/>
            <person name="Zhang Y."/>
            <person name="Xiao G."/>
            <person name="Zheng P."/>
            <person name="Xia Y."/>
            <person name="Zhang X."/>
            <person name="St Leger R.J."/>
            <person name="Liu X."/>
            <person name="Wang C."/>
        </authorList>
    </citation>
    <scope>NUCLEOTIDE SEQUENCE [LARGE SCALE GENOMIC DNA]</scope>
    <source>
        <strain evidence="3">Co18 / CGMCC 3.14243</strain>
        <tissue evidence="2">Fruit-body</tissue>
    </source>
</reference>
<accession>T5AL19</accession>
<feature type="compositionally biased region" description="Polar residues" evidence="1">
    <location>
        <begin position="92"/>
        <end position="102"/>
    </location>
</feature>
<feature type="compositionally biased region" description="Low complexity" evidence="1">
    <location>
        <begin position="122"/>
        <end position="137"/>
    </location>
</feature>
<name>T5AL19_OPHSC</name>
<feature type="region of interest" description="Disordered" evidence="1">
    <location>
        <begin position="1"/>
        <end position="376"/>
    </location>
</feature>
<gene>
    <name evidence="2" type="ORF">OCS_00991</name>
</gene>
<feature type="compositionally biased region" description="Basic and acidic residues" evidence="1">
    <location>
        <begin position="195"/>
        <end position="215"/>
    </location>
</feature>
<sequence>MAKRKATENGEEQRAPKRRTAAKLRRDEAVSLPPSQGKTDVATGSHETREKHGNGQDPGQQPVEKLTPSTNDGANEAERRDDHESSVHDRSGQSAARNQAAGSASDKDEHRREYEADPRPDPTSADASDAAPAAVTGGDAGGVGIACPPSPRPSSQQSLSQSKPSETKKRSDKTSAIRGGGEAEEATTTAAHLGINRDGKRAAAVEAETRNDQSERQVSGKRRKVEAPTPSAGPKATPGAGARDQGKRPPPPAPVRRVSPLALPQVPRTIPPTQPGILAEALTKGKASTSAKASPPAKASSSEKASPTARAPSSAKASPPAKAPSSAKASIPALAPSALTPKSPRSPPCSGPRSRHPPLPSPAARTPIPADRSDDLEPLPWEERYFGALTYDGLKGLAASQFVLMAELNGYHDCLPPLLTREGLRDAPARSRRVRSDVVELYNEHFPGPELSIKHMNAILEAMSEKLDGLWKAGRQATNEPKWEGRNNGGYAVV</sequence>
<feature type="compositionally biased region" description="Basic and acidic residues" evidence="1">
    <location>
        <begin position="165"/>
        <end position="175"/>
    </location>
</feature>
<dbReference type="AlphaFoldDB" id="T5AL19"/>
<evidence type="ECO:0000313" key="3">
    <source>
        <dbReference type="Proteomes" id="UP000019374"/>
    </source>
</evidence>
<organism evidence="2 3">
    <name type="scientific">Ophiocordyceps sinensis (strain Co18 / CGMCC 3.14243)</name>
    <name type="common">Yarsagumba caterpillar fungus</name>
    <name type="synonym">Hirsutella sinensis</name>
    <dbReference type="NCBI Taxonomy" id="911162"/>
    <lineage>
        <taxon>Eukaryota</taxon>
        <taxon>Fungi</taxon>
        <taxon>Dikarya</taxon>
        <taxon>Ascomycota</taxon>
        <taxon>Pezizomycotina</taxon>
        <taxon>Sordariomycetes</taxon>
        <taxon>Hypocreomycetidae</taxon>
        <taxon>Hypocreales</taxon>
        <taxon>Ophiocordycipitaceae</taxon>
        <taxon>Ophiocordyceps</taxon>
    </lineage>
</organism>
<feature type="compositionally biased region" description="Low complexity" evidence="1">
    <location>
        <begin position="153"/>
        <end position="164"/>
    </location>
</feature>
<feature type="compositionally biased region" description="Basic and acidic residues" evidence="1">
    <location>
        <begin position="1"/>
        <end position="15"/>
    </location>
</feature>
<dbReference type="EMBL" id="KE652220">
    <property type="protein sequence ID" value="EQL03289.1"/>
    <property type="molecule type" value="Genomic_DNA"/>
</dbReference>
<dbReference type="HOGENOM" id="CLU_552199_0_0_1"/>
<feature type="compositionally biased region" description="Basic and acidic residues" evidence="1">
    <location>
        <begin position="76"/>
        <end position="91"/>
    </location>
</feature>
<proteinExistence type="predicted"/>
<dbReference type="Proteomes" id="UP000019374">
    <property type="component" value="Unassembled WGS sequence"/>
</dbReference>
<evidence type="ECO:0000313" key="2">
    <source>
        <dbReference type="EMBL" id="EQL03289.1"/>
    </source>
</evidence>
<evidence type="ECO:0000256" key="1">
    <source>
        <dbReference type="SAM" id="MobiDB-lite"/>
    </source>
</evidence>